<dbReference type="GO" id="GO:0015833">
    <property type="term" value="P:peptide transport"/>
    <property type="evidence" value="ECO:0007669"/>
    <property type="project" value="TreeGrafter"/>
</dbReference>
<protein>
    <submittedName>
        <fullName evidence="4 5">ABC transporter substrate-binding protein</fullName>
    </submittedName>
</protein>
<dbReference type="AlphaFoldDB" id="A0A0K9YL38"/>
<dbReference type="EMBL" id="BJON01000018">
    <property type="protein sequence ID" value="GED70797.1"/>
    <property type="molecule type" value="Genomic_DNA"/>
</dbReference>
<dbReference type="Proteomes" id="UP000319578">
    <property type="component" value="Unassembled WGS sequence"/>
</dbReference>
<evidence type="ECO:0000313" key="5">
    <source>
        <dbReference type="EMBL" id="KNB69377.1"/>
    </source>
</evidence>
<dbReference type="STRING" id="54915.ADS79_26115"/>
<dbReference type="PANTHER" id="PTHR30290">
    <property type="entry name" value="PERIPLASMIC BINDING COMPONENT OF ABC TRANSPORTER"/>
    <property type="match status" value="1"/>
</dbReference>
<dbReference type="CDD" id="cd08492">
    <property type="entry name" value="PBP2_NikA_DppA_OppA_like_15"/>
    <property type="match status" value="1"/>
</dbReference>
<comment type="caution">
    <text evidence="5">The sequence shown here is derived from an EMBL/GenBank/DDBJ whole genome shotgun (WGS) entry which is preliminary data.</text>
</comment>
<dbReference type="Gene3D" id="3.90.76.10">
    <property type="entry name" value="Dipeptide-binding Protein, Domain 1"/>
    <property type="match status" value="1"/>
</dbReference>
<dbReference type="Gene3D" id="3.40.190.10">
    <property type="entry name" value="Periplasmic binding protein-like II"/>
    <property type="match status" value="1"/>
</dbReference>
<dbReference type="SUPFAM" id="SSF53850">
    <property type="entry name" value="Periplasmic binding protein-like II"/>
    <property type="match status" value="1"/>
</dbReference>
<feature type="compositionally biased region" description="Basic and acidic residues" evidence="1">
    <location>
        <begin position="37"/>
        <end position="47"/>
    </location>
</feature>
<feature type="signal peptide" evidence="2">
    <location>
        <begin position="1"/>
        <end position="30"/>
    </location>
</feature>
<feature type="region of interest" description="Disordered" evidence="1">
    <location>
        <begin position="29"/>
        <end position="50"/>
    </location>
</feature>
<dbReference type="EMBL" id="LGIQ01000011">
    <property type="protein sequence ID" value="KNB69377.1"/>
    <property type="molecule type" value="Genomic_DNA"/>
</dbReference>
<accession>A0A0K9YL38</accession>
<evidence type="ECO:0000259" key="3">
    <source>
        <dbReference type="Pfam" id="PF00496"/>
    </source>
</evidence>
<dbReference type="GO" id="GO:0043190">
    <property type="term" value="C:ATP-binding cassette (ABC) transporter complex"/>
    <property type="evidence" value="ECO:0007669"/>
    <property type="project" value="InterPro"/>
</dbReference>
<dbReference type="GO" id="GO:0042597">
    <property type="term" value="C:periplasmic space"/>
    <property type="evidence" value="ECO:0007669"/>
    <property type="project" value="UniProtKB-ARBA"/>
</dbReference>
<reference evidence="4 7" key="3">
    <citation type="submission" date="2019-06" db="EMBL/GenBank/DDBJ databases">
        <title>Whole genome shotgun sequence of Brevibacillus reuszeri NBRC 15719.</title>
        <authorList>
            <person name="Hosoyama A."/>
            <person name="Uohara A."/>
            <person name="Ohji S."/>
            <person name="Ichikawa N."/>
        </authorList>
    </citation>
    <scope>NUCLEOTIDE SEQUENCE [LARGE SCALE GENOMIC DNA]</scope>
    <source>
        <strain evidence="4 7">NBRC 15719</strain>
    </source>
</reference>
<evidence type="ECO:0000313" key="4">
    <source>
        <dbReference type="EMBL" id="GED70797.1"/>
    </source>
</evidence>
<evidence type="ECO:0000313" key="7">
    <source>
        <dbReference type="Proteomes" id="UP000319578"/>
    </source>
</evidence>
<evidence type="ECO:0000313" key="6">
    <source>
        <dbReference type="Proteomes" id="UP000036834"/>
    </source>
</evidence>
<feature type="chain" id="PRO_5039251474" evidence="2">
    <location>
        <begin position="31"/>
        <end position="545"/>
    </location>
</feature>
<evidence type="ECO:0000256" key="2">
    <source>
        <dbReference type="SAM" id="SignalP"/>
    </source>
</evidence>
<dbReference type="GO" id="GO:1904680">
    <property type="term" value="F:peptide transmembrane transporter activity"/>
    <property type="evidence" value="ECO:0007669"/>
    <property type="project" value="TreeGrafter"/>
</dbReference>
<name>A0A0K9YL38_9BACL</name>
<keyword evidence="2" id="KW-0732">Signal</keyword>
<dbReference type="InterPro" id="IPR039424">
    <property type="entry name" value="SBP_5"/>
</dbReference>
<dbReference type="Pfam" id="PF00496">
    <property type="entry name" value="SBP_bac_5"/>
    <property type="match status" value="1"/>
</dbReference>
<dbReference type="RefSeq" id="WP_049741383.1">
    <property type="nucleotide sequence ID" value="NZ_BJON01000018.1"/>
</dbReference>
<dbReference type="Gene3D" id="3.10.105.10">
    <property type="entry name" value="Dipeptide-binding Protein, Domain 3"/>
    <property type="match status" value="1"/>
</dbReference>
<dbReference type="PROSITE" id="PS51257">
    <property type="entry name" value="PROKAR_LIPOPROTEIN"/>
    <property type="match status" value="1"/>
</dbReference>
<organism evidence="5 6">
    <name type="scientific">Brevibacillus reuszeri</name>
    <dbReference type="NCBI Taxonomy" id="54915"/>
    <lineage>
        <taxon>Bacteria</taxon>
        <taxon>Bacillati</taxon>
        <taxon>Bacillota</taxon>
        <taxon>Bacilli</taxon>
        <taxon>Bacillales</taxon>
        <taxon>Paenibacillaceae</taxon>
        <taxon>Brevibacillus</taxon>
    </lineage>
</organism>
<dbReference type="PIRSF" id="PIRSF002741">
    <property type="entry name" value="MppA"/>
    <property type="match status" value="1"/>
</dbReference>
<dbReference type="Proteomes" id="UP000036834">
    <property type="component" value="Unassembled WGS sequence"/>
</dbReference>
<reference evidence="5" key="2">
    <citation type="submission" date="2015-07" db="EMBL/GenBank/DDBJ databases">
        <title>MeaNS - Measles Nucleotide Surveillance Program.</title>
        <authorList>
            <person name="Tran T."/>
            <person name="Druce J."/>
        </authorList>
    </citation>
    <scope>NUCLEOTIDE SEQUENCE</scope>
    <source>
        <strain evidence="5">DSM 9887</strain>
    </source>
</reference>
<dbReference type="InterPro" id="IPR030678">
    <property type="entry name" value="Peptide/Ni-bd"/>
</dbReference>
<gene>
    <name evidence="5" type="ORF">ADS79_26115</name>
    <name evidence="4" type="ORF">BRE01_44990</name>
</gene>
<keyword evidence="7" id="KW-1185">Reference proteome</keyword>
<dbReference type="PATRIC" id="fig|54915.3.peg.4391"/>
<reference evidence="6" key="1">
    <citation type="submission" date="2015-07" db="EMBL/GenBank/DDBJ databases">
        <title>Genome sequencing project for genomic taxonomy and phylogenomics of Bacillus-like bacteria.</title>
        <authorList>
            <person name="Liu B."/>
            <person name="Wang J."/>
            <person name="Zhu Y."/>
            <person name="Liu G."/>
            <person name="Chen Q."/>
            <person name="Chen Z."/>
            <person name="Lan J."/>
            <person name="Che J."/>
            <person name="Ge C."/>
            <person name="Shi H."/>
            <person name="Pan Z."/>
            <person name="Liu X."/>
        </authorList>
    </citation>
    <scope>NUCLEOTIDE SEQUENCE [LARGE SCALE GENOMIC DNA]</scope>
    <source>
        <strain evidence="6">DSM 9887</strain>
    </source>
</reference>
<proteinExistence type="predicted"/>
<sequence>MKNQLVTSPLLFIVCLLVLLSGCSSPSAPAKSATEAGKPESTAEPKKGGTITIGYMDEPDTLDMYKSANLAAAMVGSEIGARLFYYDPKTQDVKPYLAESYTISEDGKTWTFRIKSDVVFHDGTPLTAAIYKQTIERALDPDTASPLGDYLFGAIQSIDTPDDTTLIFHLKEPAAQLLTNLWEPAVTQPVSLAAIEKIGADYGRNPVGIGPWKFDSWKTGESITLVRNEGYQWGNASEKNQGPPLADKLVYKFIKDSQTMIAALESGSIDIAANVSAKDMKKYKESKEVTVLERMKWGSSFLEMNTENEILQDIQVRRAVNMAINKDAIVSGVLLGEGEIAHSPLSSSLFGYDPASADYDYKYNVEEAKKLLDAAGWTVNAQGIREKEGKPLAVELLSWDIWTRTSQLIQGMLKEIGMDVKIISLDAATVVDVAGKGSFDMALMNYTDNDPNALSLFLHSSQIGSLNHSRVHNKEMDALLEKGSATLNKDERKKIYADIQKLVVDQAYWVPLYVEKEFYLVKNRVQGVSLEPMYGFGLQDSWVKE</sequence>
<dbReference type="OrthoDB" id="9796817at2"/>
<feature type="domain" description="Solute-binding protein family 5" evidence="3">
    <location>
        <begin position="93"/>
        <end position="460"/>
    </location>
</feature>
<evidence type="ECO:0000256" key="1">
    <source>
        <dbReference type="SAM" id="MobiDB-lite"/>
    </source>
</evidence>
<dbReference type="InterPro" id="IPR000914">
    <property type="entry name" value="SBP_5_dom"/>
</dbReference>